<evidence type="ECO:0000256" key="7">
    <source>
        <dbReference type="SAM" id="Phobius"/>
    </source>
</evidence>
<dbReference type="EMBL" id="JAGYPE010000003">
    <property type="protein sequence ID" value="MBS4183733.1"/>
    <property type="molecule type" value="Genomic_DNA"/>
</dbReference>
<accession>A0A942T222</accession>
<evidence type="ECO:0000313" key="10">
    <source>
        <dbReference type="EMBL" id="MBS4183733.1"/>
    </source>
</evidence>
<feature type="region of interest" description="Disordered" evidence="6">
    <location>
        <begin position="521"/>
        <end position="546"/>
    </location>
</feature>
<feature type="signal peptide" evidence="8">
    <location>
        <begin position="1"/>
        <end position="34"/>
    </location>
</feature>
<organism evidence="10">
    <name type="scientific">Neobacillus citreus</name>
    <dbReference type="NCBI Taxonomy" id="2833578"/>
    <lineage>
        <taxon>Bacteria</taxon>
        <taxon>Bacillati</taxon>
        <taxon>Bacillota</taxon>
        <taxon>Bacilli</taxon>
        <taxon>Bacillales</taxon>
        <taxon>Bacillaceae</taxon>
        <taxon>Neobacillus</taxon>
    </lineage>
</organism>
<evidence type="ECO:0000256" key="8">
    <source>
        <dbReference type="SAM" id="SignalP"/>
    </source>
</evidence>
<feature type="region of interest" description="Disordered" evidence="6">
    <location>
        <begin position="38"/>
        <end position="158"/>
    </location>
</feature>
<dbReference type="Gene3D" id="2.60.40.10">
    <property type="entry name" value="Immunoglobulins"/>
    <property type="match status" value="2"/>
</dbReference>
<keyword evidence="5" id="KW-0572">Peptidoglycan-anchor</keyword>
<sequence length="629" mass="63891">MNQSTPQAVRRTAALGATVALVAVSSMIGVGATAAVAVPAEPTAISTTSTSAPTDAPDDPGASSAPSGPSTNPSGTETPAASGAADPAPTEVPAEQPLTGPTEDAAAPTPQSTGGPTPPSTGAPESTATTAPSAAAADPGAAVTWPEPSSPSDPIVFTTTAGEPFRHQFVAQGGDGPLEYGFAPAIGFDALAFFSWGDDGVLEGTPTVADSYDFSVLATDTRHPATQWIRVEVVPAAAADITAEVTSGPDGQTPAWEVSDAGVAPVGGGGLVDAVPVEPGGSLWMDAVVTDRYGNPLNGREMPSPSDVTSSVPSDTLVRDDTRELWKVTFPDAGPRTLTMTSAGLTVTIPVSAQDAPLAFSGTGTSDELRTTAGEAFSRTWSTTGATGSVQYAVQFPDGEVIDPAHADARFPDHLTLDRASGVLSGTPTVAGDYRFQVMATDGTQVARRAVHLVVAPGATTQLLTFISRDDQLVGSTTWGFGPGGQLIRIDGTGEAATHTDVDSVPVRQGESLFVKTTPVDRWGNATAPTEPAPDDPRPEVTSSVSSDEVTFLPAVWTTQIRFPHASVHTITVALAGATSTFDVSVTPETADGSLAYTGADTSAPVAWAVGLLAAGAGLLVHRLRRRRA</sequence>
<protein>
    <submittedName>
        <fullName evidence="10">Ig domain-containing protein</fullName>
    </submittedName>
</protein>
<dbReference type="PROSITE" id="PS50847">
    <property type="entry name" value="GRAM_POS_ANCHORING"/>
    <property type="match status" value="1"/>
</dbReference>
<evidence type="ECO:0000256" key="2">
    <source>
        <dbReference type="ARBA" id="ARBA00022512"/>
    </source>
</evidence>
<feature type="domain" description="Gram-positive cocci surface proteins LPxTG" evidence="9">
    <location>
        <begin position="595"/>
        <end position="629"/>
    </location>
</feature>
<keyword evidence="2" id="KW-0134">Cell wall</keyword>
<dbReference type="GO" id="GO:0005509">
    <property type="term" value="F:calcium ion binding"/>
    <property type="evidence" value="ECO:0007669"/>
    <property type="project" value="InterPro"/>
</dbReference>
<comment type="caution">
    <text evidence="10">The sequence shown here is derived from an EMBL/GenBank/DDBJ whole genome shotgun (WGS) entry which is preliminary data.</text>
</comment>
<feature type="compositionally biased region" description="Low complexity" evidence="6">
    <location>
        <begin position="105"/>
        <end position="115"/>
    </location>
</feature>
<evidence type="ECO:0000256" key="4">
    <source>
        <dbReference type="ARBA" id="ARBA00022729"/>
    </source>
</evidence>
<proteinExistence type="predicted"/>
<evidence type="ECO:0000256" key="3">
    <source>
        <dbReference type="ARBA" id="ARBA00022525"/>
    </source>
</evidence>
<keyword evidence="7" id="KW-0812">Transmembrane</keyword>
<keyword evidence="4 8" id="KW-0732">Signal</keyword>
<dbReference type="AlphaFoldDB" id="A0A942T222"/>
<evidence type="ECO:0000256" key="6">
    <source>
        <dbReference type="SAM" id="MobiDB-lite"/>
    </source>
</evidence>
<comment type="subcellular location">
    <subcellularLocation>
        <location evidence="1">Secreted</location>
        <location evidence="1">Cell wall</location>
        <topology evidence="1">Peptidoglycan-anchor</topology>
    </subcellularLocation>
</comment>
<reference evidence="10" key="1">
    <citation type="submission" date="2021-05" db="EMBL/GenBank/DDBJ databases">
        <title>Novel Bacillus species.</title>
        <authorList>
            <person name="Liu G."/>
        </authorList>
    </citation>
    <scope>NUCLEOTIDE SEQUENCE</scope>
    <source>
        <strain evidence="10">FJAT-50051</strain>
    </source>
</reference>
<evidence type="ECO:0000259" key="9">
    <source>
        <dbReference type="PROSITE" id="PS50847"/>
    </source>
</evidence>
<dbReference type="SUPFAM" id="SSF49313">
    <property type="entry name" value="Cadherin-like"/>
    <property type="match status" value="1"/>
</dbReference>
<evidence type="ECO:0000256" key="5">
    <source>
        <dbReference type="ARBA" id="ARBA00023088"/>
    </source>
</evidence>
<dbReference type="InterPro" id="IPR013783">
    <property type="entry name" value="Ig-like_fold"/>
</dbReference>
<feature type="compositionally biased region" description="Low complexity" evidence="6">
    <location>
        <begin position="122"/>
        <end position="144"/>
    </location>
</feature>
<dbReference type="GO" id="GO:0016020">
    <property type="term" value="C:membrane"/>
    <property type="evidence" value="ECO:0007669"/>
    <property type="project" value="InterPro"/>
</dbReference>
<keyword evidence="3" id="KW-0964">Secreted</keyword>
<feature type="transmembrane region" description="Helical" evidence="7">
    <location>
        <begin position="606"/>
        <end position="624"/>
    </location>
</feature>
<keyword evidence="7" id="KW-0472">Membrane</keyword>
<feature type="chain" id="PRO_5037165015" evidence="8">
    <location>
        <begin position="35"/>
        <end position="629"/>
    </location>
</feature>
<name>A0A942T222_9BACI</name>
<keyword evidence="7" id="KW-1133">Transmembrane helix</keyword>
<dbReference type="InterPro" id="IPR019931">
    <property type="entry name" value="LPXTG_anchor"/>
</dbReference>
<feature type="compositionally biased region" description="Low complexity" evidence="6">
    <location>
        <begin position="38"/>
        <end position="79"/>
    </location>
</feature>
<gene>
    <name evidence="10" type="ORF">KHB02_20280</name>
</gene>
<dbReference type="InterPro" id="IPR015919">
    <property type="entry name" value="Cadherin-like_sf"/>
</dbReference>
<evidence type="ECO:0000256" key="1">
    <source>
        <dbReference type="ARBA" id="ARBA00004168"/>
    </source>
</evidence>